<sequence>MHARMDQLDRIRLPEAQLPSFPIFPIPDSPTTLKFLPPQKAGNAPVSPLVFQVSMGGGDCLPSANPSARLPAYTIKTCIY</sequence>
<proteinExistence type="predicted"/>
<accession>A0A2H1V9Q7</accession>
<dbReference type="EMBL" id="ODYU01001415">
    <property type="protein sequence ID" value="SOQ37568.1"/>
    <property type="molecule type" value="Genomic_DNA"/>
</dbReference>
<name>A0A2H1V9Q7_SPOFR</name>
<dbReference type="AlphaFoldDB" id="A0A2H1V9Q7"/>
<evidence type="ECO:0000313" key="1">
    <source>
        <dbReference type="EMBL" id="SOQ37568.1"/>
    </source>
</evidence>
<gene>
    <name evidence="1" type="ORF">SFRICE_020129</name>
</gene>
<protein>
    <submittedName>
        <fullName evidence="1">SFRICE_020129</fullName>
    </submittedName>
</protein>
<organism evidence="1">
    <name type="scientific">Spodoptera frugiperda</name>
    <name type="common">Fall armyworm</name>
    <dbReference type="NCBI Taxonomy" id="7108"/>
    <lineage>
        <taxon>Eukaryota</taxon>
        <taxon>Metazoa</taxon>
        <taxon>Ecdysozoa</taxon>
        <taxon>Arthropoda</taxon>
        <taxon>Hexapoda</taxon>
        <taxon>Insecta</taxon>
        <taxon>Pterygota</taxon>
        <taxon>Neoptera</taxon>
        <taxon>Endopterygota</taxon>
        <taxon>Lepidoptera</taxon>
        <taxon>Glossata</taxon>
        <taxon>Ditrysia</taxon>
        <taxon>Noctuoidea</taxon>
        <taxon>Noctuidae</taxon>
        <taxon>Amphipyrinae</taxon>
        <taxon>Spodoptera</taxon>
    </lineage>
</organism>
<reference evidence="1" key="1">
    <citation type="submission" date="2016-07" db="EMBL/GenBank/DDBJ databases">
        <authorList>
            <person name="Bretaudeau A."/>
        </authorList>
    </citation>
    <scope>NUCLEOTIDE SEQUENCE</scope>
    <source>
        <strain evidence="1">Rice</strain>
        <tissue evidence="1">Whole body</tissue>
    </source>
</reference>